<proteinExistence type="inferred from homology"/>
<comment type="similarity">
    <text evidence="1">Belongs to the DeoC/FbaB aldolase family.</text>
</comment>
<protein>
    <submittedName>
        <fullName evidence="3">Aldolase</fullName>
    </submittedName>
</protein>
<name>A0A2R6AIY0_9ARCH</name>
<dbReference type="Proteomes" id="UP000240569">
    <property type="component" value="Unassembled WGS sequence"/>
</dbReference>
<dbReference type="SMART" id="SM01133">
    <property type="entry name" value="DeoC"/>
    <property type="match status" value="1"/>
</dbReference>
<sequence length="259" mass="28379">MQTLIMRISLDAFMTNGRSLLLAYDQGLEHGPTDFNELNYDPSYILDIAAKGGFNGIILQKGIAEKYYDGRVPLILKVNGKTNLFKGEPISRQICSVEEAISLGAKAVGYTIYLGSEHEHIMFQEFGRLHEEAHKYGLPVIAWIYPRGAAIKDDTAPEIVAYAARAGLELGADAIKIKYTGSPNTFSWAVKNAGKVKVYMSGGPKAPTEEDFLRQVQGAIQAGAVGLAVGRNVWQSDDPLRTARKLKEIVIENKILVPP</sequence>
<dbReference type="InterPro" id="IPR002915">
    <property type="entry name" value="DeoC/FbaB/LacD_aldolase"/>
</dbReference>
<dbReference type="PANTHER" id="PTHR47916:SF1">
    <property type="entry name" value="3-HYDROXY-5-PHOSPHONOOXYPENTANE-2,4-DIONE THIOLASE"/>
    <property type="match status" value="1"/>
</dbReference>
<evidence type="ECO:0000256" key="2">
    <source>
        <dbReference type="PIRSR" id="PIRSR038992-1"/>
    </source>
</evidence>
<comment type="caution">
    <text evidence="3">The sequence shown here is derived from an EMBL/GenBank/DDBJ whole genome shotgun (WGS) entry which is preliminary data.</text>
</comment>
<dbReference type="InterPro" id="IPR013785">
    <property type="entry name" value="Aldolase_TIM"/>
</dbReference>
<dbReference type="PIRSF" id="PIRSF038992">
    <property type="entry name" value="Aldolase_Ia"/>
    <property type="match status" value="1"/>
</dbReference>
<dbReference type="EMBL" id="NEXD01000008">
    <property type="protein sequence ID" value="PSN86347.1"/>
    <property type="molecule type" value="Genomic_DNA"/>
</dbReference>
<dbReference type="InterPro" id="IPR041720">
    <property type="entry name" value="FbaB-like"/>
</dbReference>
<dbReference type="AlphaFoldDB" id="A0A2R6AIY0"/>
<feature type="active site" description="Schiff-base intermediate with dihydroxyacetone-P" evidence="2">
    <location>
        <position position="176"/>
    </location>
</feature>
<gene>
    <name evidence="3" type="ORF">B9Q02_02730</name>
</gene>
<dbReference type="CDD" id="cd00958">
    <property type="entry name" value="DhnA"/>
    <property type="match status" value="1"/>
</dbReference>
<organism evidence="3 4">
    <name type="scientific">Candidatus Marsarchaeota G1 archaeon BE_D</name>
    <dbReference type="NCBI Taxonomy" id="1978156"/>
    <lineage>
        <taxon>Archaea</taxon>
        <taxon>Candidatus Marsarchaeota</taxon>
        <taxon>Candidatus Marsarchaeota group 1</taxon>
    </lineage>
</organism>
<dbReference type="Pfam" id="PF01791">
    <property type="entry name" value="DeoC"/>
    <property type="match status" value="1"/>
</dbReference>
<dbReference type="Gene3D" id="3.20.20.70">
    <property type="entry name" value="Aldolase class I"/>
    <property type="match status" value="1"/>
</dbReference>
<reference evidence="3 4" key="1">
    <citation type="submission" date="2017-04" db="EMBL/GenBank/DDBJ databases">
        <title>Novel microbial lineages endemic to geothermal iron-oxide mats fill important gaps in the evolutionary history of Archaea.</title>
        <authorList>
            <person name="Jay Z.J."/>
            <person name="Beam J.P."/>
            <person name="Dlakic M."/>
            <person name="Rusch D.B."/>
            <person name="Kozubal M.A."/>
            <person name="Inskeep W.P."/>
        </authorList>
    </citation>
    <scope>NUCLEOTIDE SEQUENCE [LARGE SCALE GENOMIC DNA]</scope>
    <source>
        <strain evidence="3">BE_D</strain>
    </source>
</reference>
<dbReference type="PANTHER" id="PTHR47916">
    <property type="entry name" value="FRUCTOSE-BISPHOSPHATE ALDOLASE CLASS 1"/>
    <property type="match status" value="1"/>
</dbReference>
<evidence type="ECO:0000313" key="3">
    <source>
        <dbReference type="EMBL" id="PSN86347.1"/>
    </source>
</evidence>
<evidence type="ECO:0000313" key="4">
    <source>
        <dbReference type="Proteomes" id="UP000240569"/>
    </source>
</evidence>
<dbReference type="GO" id="GO:0004332">
    <property type="term" value="F:fructose-bisphosphate aldolase activity"/>
    <property type="evidence" value="ECO:0007669"/>
    <property type="project" value="InterPro"/>
</dbReference>
<dbReference type="SUPFAM" id="SSF51569">
    <property type="entry name" value="Aldolase"/>
    <property type="match status" value="1"/>
</dbReference>
<dbReference type="InterPro" id="IPR050456">
    <property type="entry name" value="DeoC/FbaB_aldolase"/>
</dbReference>
<evidence type="ECO:0000256" key="1">
    <source>
        <dbReference type="ARBA" id="ARBA00008116"/>
    </source>
</evidence>
<feature type="active site" description="Proton donor" evidence="2">
    <location>
        <position position="145"/>
    </location>
</feature>
<accession>A0A2R6AIY0</accession>